<evidence type="ECO:0000313" key="1">
    <source>
        <dbReference type="EMBL" id="EDO03488.1"/>
    </source>
</evidence>
<dbReference type="EMBL" id="CH476627">
    <property type="protein sequence ID" value="EDO03488.1"/>
    <property type="molecule type" value="Genomic_DNA"/>
</dbReference>
<sequence length="75" mass="8595">MSIETMDSKVKVRSTPLLNSLRRDFCLDWMYSFHLHVTCSLNQDPVHESRQSEPNVSFANKASRSAVQAIDVQKL</sequence>
<dbReference type="InParanoid" id="A7EKX2"/>
<dbReference type="RefSeq" id="XP_001593047.1">
    <property type="nucleotide sequence ID" value="XM_001592997.1"/>
</dbReference>
<name>A7EKX2_SCLS1</name>
<gene>
    <name evidence="1" type="ORF">SS1G_05969</name>
</gene>
<dbReference type="AlphaFoldDB" id="A7EKX2"/>
<keyword evidence="2" id="KW-1185">Reference proteome</keyword>
<dbReference type="Proteomes" id="UP000001312">
    <property type="component" value="Unassembled WGS sequence"/>
</dbReference>
<dbReference type="HOGENOM" id="CLU_2672593_0_0_1"/>
<evidence type="ECO:0000313" key="2">
    <source>
        <dbReference type="Proteomes" id="UP000001312"/>
    </source>
</evidence>
<proteinExistence type="predicted"/>
<organism evidence="1 2">
    <name type="scientific">Sclerotinia sclerotiorum (strain ATCC 18683 / 1980 / Ss-1)</name>
    <name type="common">White mold</name>
    <name type="synonym">Whetzelinia sclerotiorum</name>
    <dbReference type="NCBI Taxonomy" id="665079"/>
    <lineage>
        <taxon>Eukaryota</taxon>
        <taxon>Fungi</taxon>
        <taxon>Dikarya</taxon>
        <taxon>Ascomycota</taxon>
        <taxon>Pezizomycotina</taxon>
        <taxon>Leotiomycetes</taxon>
        <taxon>Helotiales</taxon>
        <taxon>Sclerotiniaceae</taxon>
        <taxon>Sclerotinia</taxon>
    </lineage>
</organism>
<dbReference type="GeneID" id="5489522"/>
<protein>
    <submittedName>
        <fullName evidence="1">Uncharacterized protein</fullName>
    </submittedName>
</protein>
<dbReference type="KEGG" id="ssl:SS1G_05969"/>
<accession>A7EKX2</accession>
<reference evidence="2" key="1">
    <citation type="journal article" date="2011" name="PLoS Genet.">
        <title>Genomic analysis of the necrotrophic fungal pathogens Sclerotinia sclerotiorum and Botrytis cinerea.</title>
        <authorList>
            <person name="Amselem J."/>
            <person name="Cuomo C.A."/>
            <person name="van Kan J.A."/>
            <person name="Viaud M."/>
            <person name="Benito E.P."/>
            <person name="Couloux A."/>
            <person name="Coutinho P.M."/>
            <person name="de Vries R.P."/>
            <person name="Dyer P.S."/>
            <person name="Fillinger S."/>
            <person name="Fournier E."/>
            <person name="Gout L."/>
            <person name="Hahn M."/>
            <person name="Kohn L."/>
            <person name="Lapalu N."/>
            <person name="Plummer K.M."/>
            <person name="Pradier J.M."/>
            <person name="Quevillon E."/>
            <person name="Sharon A."/>
            <person name="Simon A."/>
            <person name="ten Have A."/>
            <person name="Tudzynski B."/>
            <person name="Tudzynski P."/>
            <person name="Wincker P."/>
            <person name="Andrew M."/>
            <person name="Anthouard V."/>
            <person name="Beever R.E."/>
            <person name="Beffa R."/>
            <person name="Benoit I."/>
            <person name="Bouzid O."/>
            <person name="Brault B."/>
            <person name="Chen Z."/>
            <person name="Choquer M."/>
            <person name="Collemare J."/>
            <person name="Cotton P."/>
            <person name="Danchin E.G."/>
            <person name="Da Silva C."/>
            <person name="Gautier A."/>
            <person name="Giraud C."/>
            <person name="Giraud T."/>
            <person name="Gonzalez C."/>
            <person name="Grossetete S."/>
            <person name="Guldener U."/>
            <person name="Henrissat B."/>
            <person name="Howlett B.J."/>
            <person name="Kodira C."/>
            <person name="Kretschmer M."/>
            <person name="Lappartient A."/>
            <person name="Leroch M."/>
            <person name="Levis C."/>
            <person name="Mauceli E."/>
            <person name="Neuveglise C."/>
            <person name="Oeser B."/>
            <person name="Pearson M."/>
            <person name="Poulain J."/>
            <person name="Poussereau N."/>
            <person name="Quesneville H."/>
            <person name="Rascle C."/>
            <person name="Schumacher J."/>
            <person name="Segurens B."/>
            <person name="Sexton A."/>
            <person name="Silva E."/>
            <person name="Sirven C."/>
            <person name="Soanes D.M."/>
            <person name="Talbot N.J."/>
            <person name="Templeton M."/>
            <person name="Yandava C."/>
            <person name="Yarden O."/>
            <person name="Zeng Q."/>
            <person name="Rollins J.A."/>
            <person name="Lebrun M.H."/>
            <person name="Dickman M."/>
        </authorList>
    </citation>
    <scope>NUCLEOTIDE SEQUENCE [LARGE SCALE GENOMIC DNA]</scope>
    <source>
        <strain evidence="2">ATCC 18683 / 1980 / Ss-1</strain>
    </source>
</reference>